<dbReference type="AlphaFoldDB" id="A0A378VZJ3"/>
<keyword evidence="3" id="KW-0808">Transferase</keyword>
<feature type="domain" description="Amidase" evidence="2">
    <location>
        <begin position="98"/>
        <end position="137"/>
    </location>
</feature>
<dbReference type="PANTHER" id="PTHR11895">
    <property type="entry name" value="TRANSAMIDASE"/>
    <property type="match status" value="1"/>
</dbReference>
<dbReference type="SUPFAM" id="SSF75304">
    <property type="entry name" value="Amidase signature (AS) enzymes"/>
    <property type="match status" value="1"/>
</dbReference>
<dbReference type="GO" id="GO:0016874">
    <property type="term" value="F:ligase activity"/>
    <property type="evidence" value="ECO:0007669"/>
    <property type="project" value="UniProtKB-KW"/>
</dbReference>
<reference evidence="3" key="1">
    <citation type="submission" date="2018-06" db="EMBL/GenBank/DDBJ databases">
        <authorList>
            <consortium name="Pathogen Informatics"/>
            <person name="Doyle S."/>
        </authorList>
    </citation>
    <scope>NUCLEOTIDE SEQUENCE [LARGE SCALE GENOMIC DNA]</scope>
    <source>
        <strain evidence="3">NCTC11421</strain>
    </source>
</reference>
<dbReference type="InterPro" id="IPR000120">
    <property type="entry name" value="Amidase"/>
</dbReference>
<accession>A0A378VZJ3</accession>
<name>A0A378VZJ3_NEIGO</name>
<feature type="region of interest" description="Disordered" evidence="1">
    <location>
        <begin position="198"/>
        <end position="222"/>
    </location>
</feature>
<dbReference type="EMBL" id="UGRI01000001">
    <property type="protein sequence ID" value="SUA23812.1"/>
    <property type="molecule type" value="Genomic_DNA"/>
</dbReference>
<evidence type="ECO:0000313" key="3">
    <source>
        <dbReference type="EMBL" id="SUA23812.1"/>
    </source>
</evidence>
<protein>
    <submittedName>
        <fullName evidence="3">Aspartyl/glutamyl-tRNA amidotransferase subunit A</fullName>
        <ecNumber evidence="3">6.3.5.-</ecNumber>
    </submittedName>
</protein>
<feature type="compositionally biased region" description="Basic residues" evidence="1">
    <location>
        <begin position="210"/>
        <end position="222"/>
    </location>
</feature>
<dbReference type="PANTHER" id="PTHR11895:SF151">
    <property type="entry name" value="GLUTAMYL-TRNA(GLN) AMIDOTRANSFERASE SUBUNIT A"/>
    <property type="match status" value="1"/>
</dbReference>
<sequence length="222" mass="24606">MTQYTLKQAGSLLQSKQISAVELASAYLAAIAEKIPPSTAISPSTKINPCRSPCRRRTHRAGQRFGTYRRSRRLQRHFLPNRLAQRVRFQNARQLHLPYTATVVQNLLDEGMVTLGRTNMDEFAMGSTNENSFYGAAKTRGIRNTYPAVRQAVPPPSLPRASPLPRSVRTPAALSANPHRTAALPASNLPTARFPASAWLPTPPASTRPARWRKPPKTARFC</sequence>
<dbReference type="InterPro" id="IPR023631">
    <property type="entry name" value="Amidase_dom"/>
</dbReference>
<dbReference type="EC" id="6.3.5.-" evidence="3"/>
<evidence type="ECO:0000256" key="1">
    <source>
        <dbReference type="SAM" id="MobiDB-lite"/>
    </source>
</evidence>
<gene>
    <name evidence="3" type="primary">gatA_1</name>
    <name evidence="3" type="ORF">NCTC11421_01802</name>
</gene>
<dbReference type="Pfam" id="PF01425">
    <property type="entry name" value="Amidase"/>
    <property type="match status" value="1"/>
</dbReference>
<dbReference type="Gene3D" id="3.90.1300.10">
    <property type="entry name" value="Amidase signature (AS) domain"/>
    <property type="match status" value="1"/>
</dbReference>
<organism evidence="3">
    <name type="scientific">Neisseria gonorrhoeae</name>
    <dbReference type="NCBI Taxonomy" id="485"/>
    <lineage>
        <taxon>Bacteria</taxon>
        <taxon>Pseudomonadati</taxon>
        <taxon>Pseudomonadota</taxon>
        <taxon>Betaproteobacteria</taxon>
        <taxon>Neisseriales</taxon>
        <taxon>Neisseriaceae</taxon>
        <taxon>Neisseria</taxon>
    </lineage>
</organism>
<evidence type="ECO:0000259" key="2">
    <source>
        <dbReference type="Pfam" id="PF01425"/>
    </source>
</evidence>
<keyword evidence="3" id="KW-0436">Ligase</keyword>
<dbReference type="GO" id="GO:0016740">
    <property type="term" value="F:transferase activity"/>
    <property type="evidence" value="ECO:0007669"/>
    <property type="project" value="UniProtKB-KW"/>
</dbReference>
<dbReference type="InterPro" id="IPR036928">
    <property type="entry name" value="AS_sf"/>
</dbReference>
<proteinExistence type="predicted"/>